<evidence type="ECO:0000256" key="8">
    <source>
        <dbReference type="ARBA" id="ARBA00023135"/>
    </source>
</evidence>
<sequence length="607" mass="65747">MEVDQPHEEVPADQEEDATRKPLAPISLPILQTVRAAQAQHGLRHNDFARYRSYCTRKLGRLYRAHGLTHGRGKYVRRTLEANHINSHGHLLIPLVAAERAWALAMKLKSDLEKSKAPRKRLHLVRRLAKAQVHAGTLASLASARGDARTALEAQAYAALMTGTWLLEKETDWGTALKKFQRTQQICEQLARVGTPDQVAVTQQQLQELEPQIRYCQYQLQRRGGLSTEGVPDSPSAAGLQARLNALAEEAGSSAEAAADQGTAKAGVTLFTWRGSSHPVQAERIRTSLAAAAEATHALSQIPKGSDERTGALDSQIAAYNEAKGYIRHALSTTAGGAAASDAQADLRALNAAVTGAQLEGTLERGCLAVARAESALEQSLRACSSFEAQGVKPQEVVRMYDGLGQACKEMKDVAAQIGGANGELLMDEASAKALQFQASRCYYAAHAYLAGGNPQAAYALFQRVGSRADTAISQHEDCARVDKEACDKLEGLKAAAQVWQCVAQADCAAEQQQHIEEAGGKVEQLSLEQTSSKEYLLDNLDKWQAFAGEAGREARLFPVPPRPLYIPMRPFLLDAAQAFISPPSLDHRLRAEQKTGGIASLFGWRK</sequence>
<evidence type="ECO:0000256" key="4">
    <source>
        <dbReference type="ARBA" id="ARBA00009352"/>
    </source>
</evidence>
<gene>
    <name evidence="14" type="ORF">WJX73_007855</name>
</gene>
<dbReference type="Pfam" id="PF16969">
    <property type="entry name" value="SRP68"/>
    <property type="match status" value="1"/>
</dbReference>
<evidence type="ECO:0000256" key="5">
    <source>
        <dbReference type="ARBA" id="ARBA00022490"/>
    </source>
</evidence>
<organism evidence="14 15">
    <name type="scientific">Symbiochloris irregularis</name>
    <dbReference type="NCBI Taxonomy" id="706552"/>
    <lineage>
        <taxon>Eukaryota</taxon>
        <taxon>Viridiplantae</taxon>
        <taxon>Chlorophyta</taxon>
        <taxon>core chlorophytes</taxon>
        <taxon>Trebouxiophyceae</taxon>
        <taxon>Trebouxiales</taxon>
        <taxon>Trebouxiaceae</taxon>
        <taxon>Symbiochloris</taxon>
    </lineage>
</organism>
<dbReference type="Gene3D" id="1.10.3450.40">
    <property type="entry name" value="Signal recognition particle, SRP68 subunit, RNA-binding domain"/>
    <property type="match status" value="1"/>
</dbReference>
<evidence type="ECO:0000256" key="3">
    <source>
        <dbReference type="ARBA" id="ARBA00004604"/>
    </source>
</evidence>
<dbReference type="GO" id="GO:0030942">
    <property type="term" value="F:endoplasmic reticulum signal peptide binding"/>
    <property type="evidence" value="ECO:0007669"/>
    <property type="project" value="InterPro"/>
</dbReference>
<evidence type="ECO:0000256" key="11">
    <source>
        <dbReference type="ARBA" id="ARBA00029498"/>
    </source>
</evidence>
<evidence type="ECO:0000256" key="6">
    <source>
        <dbReference type="ARBA" id="ARBA00022824"/>
    </source>
</evidence>
<comment type="subcellular location">
    <subcellularLocation>
        <location evidence="2 12">Cytoplasm</location>
    </subcellularLocation>
    <subcellularLocation>
        <location evidence="1">Endoplasmic reticulum</location>
    </subcellularLocation>
    <subcellularLocation>
        <location evidence="3">Nucleus</location>
        <location evidence="3">Nucleolus</location>
    </subcellularLocation>
</comment>
<dbReference type="PANTHER" id="PTHR12860">
    <property type="entry name" value="SIGNAL RECOGNITION PARTICLE 68 KDA PROTEIN"/>
    <property type="match status" value="1"/>
</dbReference>
<dbReference type="InterPro" id="IPR026258">
    <property type="entry name" value="SRP68"/>
</dbReference>
<protein>
    <recommendedName>
        <fullName evidence="11 12">Signal recognition particle subunit SRP68</fullName>
        <shortName evidence="12">SRP68</shortName>
    </recommendedName>
</protein>
<feature type="region of interest" description="Disordered" evidence="13">
    <location>
        <begin position="1"/>
        <end position="22"/>
    </location>
</feature>
<evidence type="ECO:0000256" key="10">
    <source>
        <dbReference type="ARBA" id="ARBA00023274"/>
    </source>
</evidence>
<dbReference type="InterPro" id="IPR034652">
    <property type="entry name" value="SRP68-RBD"/>
</dbReference>
<evidence type="ECO:0000256" key="2">
    <source>
        <dbReference type="ARBA" id="ARBA00004496"/>
    </source>
</evidence>
<accession>A0AAW1NXG3</accession>
<feature type="compositionally biased region" description="Basic and acidic residues" evidence="13">
    <location>
        <begin position="1"/>
        <end position="10"/>
    </location>
</feature>
<keyword evidence="8 12" id="KW-0733">Signal recognition particle</keyword>
<keyword evidence="10 12" id="KW-0687">Ribonucleoprotein</keyword>
<evidence type="ECO:0000313" key="15">
    <source>
        <dbReference type="Proteomes" id="UP001465755"/>
    </source>
</evidence>
<dbReference type="GO" id="GO:0005783">
    <property type="term" value="C:endoplasmic reticulum"/>
    <property type="evidence" value="ECO:0007669"/>
    <property type="project" value="UniProtKB-SubCell"/>
</dbReference>
<dbReference type="GO" id="GO:0006614">
    <property type="term" value="P:SRP-dependent cotranslational protein targeting to membrane"/>
    <property type="evidence" value="ECO:0007669"/>
    <property type="project" value="InterPro"/>
</dbReference>
<evidence type="ECO:0000256" key="9">
    <source>
        <dbReference type="ARBA" id="ARBA00023242"/>
    </source>
</evidence>
<dbReference type="GO" id="GO:0005730">
    <property type="term" value="C:nucleolus"/>
    <property type="evidence" value="ECO:0007669"/>
    <property type="project" value="UniProtKB-SubCell"/>
</dbReference>
<comment type="caution">
    <text evidence="14">The sequence shown here is derived from an EMBL/GenBank/DDBJ whole genome shotgun (WGS) entry which is preliminary data.</text>
</comment>
<dbReference type="FunFam" id="1.10.3450.40:FF:000001">
    <property type="entry name" value="Signal recognition particle subunit SRP68"/>
    <property type="match status" value="1"/>
</dbReference>
<dbReference type="GO" id="GO:0005786">
    <property type="term" value="C:signal recognition particle, endoplasmic reticulum targeting"/>
    <property type="evidence" value="ECO:0007669"/>
    <property type="project" value="UniProtKB-KW"/>
</dbReference>
<dbReference type="Proteomes" id="UP001465755">
    <property type="component" value="Unassembled WGS sequence"/>
</dbReference>
<evidence type="ECO:0000256" key="13">
    <source>
        <dbReference type="SAM" id="MobiDB-lite"/>
    </source>
</evidence>
<dbReference type="PIRSF" id="PIRSF038995">
    <property type="entry name" value="SRP68"/>
    <property type="match status" value="1"/>
</dbReference>
<dbReference type="EMBL" id="JALJOQ010000073">
    <property type="protein sequence ID" value="KAK9801994.1"/>
    <property type="molecule type" value="Genomic_DNA"/>
</dbReference>
<keyword evidence="9" id="KW-0539">Nucleus</keyword>
<keyword evidence="15" id="KW-1185">Reference proteome</keyword>
<dbReference type="GO" id="GO:0008312">
    <property type="term" value="F:7S RNA binding"/>
    <property type="evidence" value="ECO:0007669"/>
    <property type="project" value="InterPro"/>
</dbReference>
<dbReference type="AlphaFoldDB" id="A0AAW1NXG3"/>
<name>A0AAW1NXG3_9CHLO</name>
<keyword evidence="7 12" id="KW-0694">RNA-binding</keyword>
<proteinExistence type="inferred from homology"/>
<keyword evidence="5 12" id="KW-0963">Cytoplasm</keyword>
<evidence type="ECO:0000256" key="7">
    <source>
        <dbReference type="ARBA" id="ARBA00022884"/>
    </source>
</evidence>
<keyword evidence="6" id="KW-0256">Endoplasmic reticulum</keyword>
<comment type="function">
    <text evidence="12">Component of the signal recognition particle (SRP) complex, a ribonucleoprotein complex that mediates the cotranslational targeting of secretory and membrane proteins to the endoplasmic reticulum (ER). The SRP complex interacts with the signal sequence in nascent secretory and membrane proteins and directs them to the membrane of the ER.</text>
</comment>
<dbReference type="GO" id="GO:0005047">
    <property type="term" value="F:signal recognition particle binding"/>
    <property type="evidence" value="ECO:0007669"/>
    <property type="project" value="InterPro"/>
</dbReference>
<evidence type="ECO:0000313" key="14">
    <source>
        <dbReference type="EMBL" id="KAK9801994.1"/>
    </source>
</evidence>
<dbReference type="CDD" id="cd15481">
    <property type="entry name" value="SRP68-RBD"/>
    <property type="match status" value="1"/>
</dbReference>
<dbReference type="GO" id="GO:0005829">
    <property type="term" value="C:cytosol"/>
    <property type="evidence" value="ECO:0007669"/>
    <property type="project" value="UniProtKB-ARBA"/>
</dbReference>
<comment type="similarity">
    <text evidence="4 12">Belongs to the SRP68 family.</text>
</comment>
<dbReference type="PANTHER" id="PTHR12860:SF0">
    <property type="entry name" value="SIGNAL RECOGNITION PARTICLE SUBUNIT SRP68"/>
    <property type="match status" value="1"/>
</dbReference>
<reference evidence="14 15" key="1">
    <citation type="journal article" date="2024" name="Nat. Commun.">
        <title>Phylogenomics reveals the evolutionary origins of lichenization in chlorophyte algae.</title>
        <authorList>
            <person name="Puginier C."/>
            <person name="Libourel C."/>
            <person name="Otte J."/>
            <person name="Skaloud P."/>
            <person name="Haon M."/>
            <person name="Grisel S."/>
            <person name="Petersen M."/>
            <person name="Berrin J.G."/>
            <person name="Delaux P.M."/>
            <person name="Dal Grande F."/>
            <person name="Keller J."/>
        </authorList>
    </citation>
    <scope>NUCLEOTIDE SEQUENCE [LARGE SCALE GENOMIC DNA]</scope>
    <source>
        <strain evidence="14 15">SAG 2036</strain>
    </source>
</reference>
<evidence type="ECO:0000256" key="12">
    <source>
        <dbReference type="PIRNR" id="PIRNR038995"/>
    </source>
</evidence>
<dbReference type="InterPro" id="IPR038253">
    <property type="entry name" value="SRP68_N_sf"/>
</dbReference>
<evidence type="ECO:0000256" key="1">
    <source>
        <dbReference type="ARBA" id="ARBA00004240"/>
    </source>
</evidence>